<keyword evidence="1" id="KW-0175">Coiled coil</keyword>
<comment type="caution">
    <text evidence="2">The sequence shown here is derived from an EMBL/GenBank/DDBJ whole genome shotgun (WGS) entry which is preliminary data.</text>
</comment>
<evidence type="ECO:0000256" key="1">
    <source>
        <dbReference type="SAM" id="Coils"/>
    </source>
</evidence>
<dbReference type="EMBL" id="PEIB01000024">
    <property type="protein sequence ID" value="RXJ72262.1"/>
    <property type="molecule type" value="Genomic_DNA"/>
</dbReference>
<organism evidence="2 3">
    <name type="scientific">Veronia nyctiphanis</name>
    <dbReference type="NCBI Taxonomy" id="1278244"/>
    <lineage>
        <taxon>Bacteria</taxon>
        <taxon>Pseudomonadati</taxon>
        <taxon>Pseudomonadota</taxon>
        <taxon>Gammaproteobacteria</taxon>
        <taxon>Vibrionales</taxon>
        <taxon>Vibrionaceae</taxon>
        <taxon>Veronia</taxon>
    </lineage>
</organism>
<protein>
    <submittedName>
        <fullName evidence="2">Uncharacterized protein</fullName>
    </submittedName>
</protein>
<dbReference type="OrthoDB" id="9838814at2"/>
<dbReference type="RefSeq" id="WP_129123281.1">
    <property type="nucleotide sequence ID" value="NZ_PEIB01000024.1"/>
</dbReference>
<evidence type="ECO:0000313" key="2">
    <source>
        <dbReference type="EMBL" id="RXJ72262.1"/>
    </source>
</evidence>
<name>A0A4Q0YMX7_9GAMM</name>
<gene>
    <name evidence="2" type="ORF">CS022_17100</name>
</gene>
<reference evidence="2 3" key="1">
    <citation type="submission" date="2017-10" db="EMBL/GenBank/DDBJ databases">
        <title>Nyctiphanis sp. nov., isolated from the stomach of the euphausiid Nyctiphanes simplex (Hansen, 1911) in the Gulf of California.</title>
        <authorList>
            <person name="Gomez-Gil B."/>
            <person name="Aguilar-Mendez M."/>
            <person name="Lopez-Cortes A."/>
            <person name="Gomez-Gutierrez J."/>
            <person name="Roque A."/>
            <person name="Lang E."/>
            <person name="Gonzalez-Castillo A."/>
        </authorList>
    </citation>
    <scope>NUCLEOTIDE SEQUENCE [LARGE SCALE GENOMIC DNA]</scope>
    <source>
        <strain evidence="2 3">CAIM 600</strain>
    </source>
</reference>
<evidence type="ECO:0000313" key="3">
    <source>
        <dbReference type="Proteomes" id="UP000290287"/>
    </source>
</evidence>
<sequence length="164" mass="18686">MIDLGLPKRAFYEQEEEETNEKAERISSVLGQIKFIRKQRRIKAELVRAQAMAKKQRDDIQLKHAESVLELVKKENKEMLRSAMDNPRTHVTSVAVFEQDRKVFEILKDRIRSAQSAITAAETNIVESEAALDQANNTVKNLTKNIERLSLLQEHIGSGDSENG</sequence>
<feature type="coiled-coil region" evidence="1">
    <location>
        <begin position="62"/>
        <end position="152"/>
    </location>
</feature>
<keyword evidence="3" id="KW-1185">Reference proteome</keyword>
<dbReference type="AlphaFoldDB" id="A0A4Q0YMX7"/>
<dbReference type="Proteomes" id="UP000290287">
    <property type="component" value="Unassembled WGS sequence"/>
</dbReference>
<proteinExistence type="predicted"/>
<accession>A0A4Q0YMX7</accession>